<sequence>MRRKASRLEVTLIVSAVVFILLALVSFILLLVFDRMFLNLLAKNLVLQPGSPLFDNWLKPSVPILFKVYLLNLTNADEVLAGGRPHFQEVGPFVYRETRDRYDVDFLNDVSPRMMRYKHRIFYHFQPNLSIANPESIKITTPDLYYLGLIAESMTFLDENRAPFITLTAEQVMWGYYPSLLLEWSGRKVGLFSTHNGTNVNEFLVDVGAENIQDIGKIYEVDGKKKLKIWDHDEANMINGTDGSLAPPGMEVGSTVTFHVPDICRSSTLYATDKKPTINRKDIEVVVFSGAPADPTDPLAKWRSRMFCKTNSGCPPKGLVALAPCLSSKGVNMPMFLSQPSFIGADPQISGAFDGLPTPDLDRHVTTVHIEPTTGFLLEAFKRVQFNVYMNSTTENFKDMKGPFYFPIGWLEETAIADKKSLDEIYNRILLPRKRMPIILSVVSAIATMIAVTIILSLAICVRSRTRSRRSKRNATVSPAIPTTTLISSKDEVDAKVSPTSAAPHWNAGPSTGTHRTLTKKAESFIEMSFDVKAFLYESGSHILVFNPTRADKV</sequence>
<evidence type="ECO:0000256" key="6">
    <source>
        <dbReference type="ARBA" id="ARBA00023180"/>
    </source>
</evidence>
<feature type="transmembrane region" description="Helical" evidence="7">
    <location>
        <begin position="438"/>
        <end position="462"/>
    </location>
</feature>
<accession>A0A5J4P3Y1</accession>
<dbReference type="GO" id="GO:0016020">
    <property type="term" value="C:membrane"/>
    <property type="evidence" value="ECO:0007669"/>
    <property type="project" value="UniProtKB-SubCell"/>
</dbReference>
<dbReference type="PRINTS" id="PR01609">
    <property type="entry name" value="CD36FAMILY"/>
</dbReference>
<reference evidence="8 9" key="1">
    <citation type="journal article" date="2019" name="Gigascience">
        <title>Whole-genome sequence of the oriental lung fluke Paragonimus westermani.</title>
        <authorList>
            <person name="Oey H."/>
            <person name="Zakrzewski M."/>
            <person name="Narain K."/>
            <person name="Devi K.R."/>
            <person name="Agatsuma T."/>
            <person name="Nawaratna S."/>
            <person name="Gobert G.N."/>
            <person name="Jones M.K."/>
            <person name="Ragan M.A."/>
            <person name="McManus D.P."/>
            <person name="Krause L."/>
        </authorList>
    </citation>
    <scope>NUCLEOTIDE SEQUENCE [LARGE SCALE GENOMIC DNA]</scope>
    <source>
        <strain evidence="8 9">IND2009</strain>
    </source>
</reference>
<dbReference type="Proteomes" id="UP000324629">
    <property type="component" value="Unassembled WGS sequence"/>
</dbReference>
<evidence type="ECO:0000313" key="8">
    <source>
        <dbReference type="EMBL" id="KAA3682487.1"/>
    </source>
</evidence>
<keyword evidence="3 7" id="KW-0812">Transmembrane</keyword>
<dbReference type="PANTHER" id="PTHR11923:SF51">
    <property type="entry name" value="LYSOSOME MEMBRANE PROTEIN 2"/>
    <property type="match status" value="1"/>
</dbReference>
<dbReference type="InterPro" id="IPR002159">
    <property type="entry name" value="CD36_fam"/>
</dbReference>
<evidence type="ECO:0000313" key="9">
    <source>
        <dbReference type="Proteomes" id="UP000324629"/>
    </source>
</evidence>
<comment type="similarity">
    <text evidence="2">Belongs to the CD36 family.</text>
</comment>
<evidence type="ECO:0000256" key="2">
    <source>
        <dbReference type="ARBA" id="ARBA00010532"/>
    </source>
</evidence>
<evidence type="ECO:0000256" key="3">
    <source>
        <dbReference type="ARBA" id="ARBA00022692"/>
    </source>
</evidence>
<keyword evidence="9" id="KW-1185">Reference proteome</keyword>
<evidence type="ECO:0000256" key="4">
    <source>
        <dbReference type="ARBA" id="ARBA00022989"/>
    </source>
</evidence>
<comment type="subcellular location">
    <subcellularLocation>
        <location evidence="1">Membrane</location>
    </subcellularLocation>
</comment>
<organism evidence="8 9">
    <name type="scientific">Paragonimus westermani</name>
    <dbReference type="NCBI Taxonomy" id="34504"/>
    <lineage>
        <taxon>Eukaryota</taxon>
        <taxon>Metazoa</taxon>
        <taxon>Spiralia</taxon>
        <taxon>Lophotrochozoa</taxon>
        <taxon>Platyhelminthes</taxon>
        <taxon>Trematoda</taxon>
        <taxon>Digenea</taxon>
        <taxon>Plagiorchiida</taxon>
        <taxon>Troglotremata</taxon>
        <taxon>Troglotrematidae</taxon>
        <taxon>Paragonimus</taxon>
    </lineage>
</organism>
<protein>
    <submittedName>
        <fullName evidence="8">Lysosome membrane protein 2</fullName>
    </submittedName>
</protein>
<gene>
    <name evidence="8" type="ORF">DEA37_0005912</name>
</gene>
<evidence type="ECO:0000256" key="7">
    <source>
        <dbReference type="SAM" id="Phobius"/>
    </source>
</evidence>
<keyword evidence="4 7" id="KW-1133">Transmembrane helix</keyword>
<proteinExistence type="inferred from homology"/>
<dbReference type="GO" id="GO:0005737">
    <property type="term" value="C:cytoplasm"/>
    <property type="evidence" value="ECO:0007669"/>
    <property type="project" value="TreeGrafter"/>
</dbReference>
<dbReference type="PANTHER" id="PTHR11923">
    <property type="entry name" value="SCAVENGER RECEPTOR CLASS B TYPE-1 SR-B1"/>
    <property type="match status" value="1"/>
</dbReference>
<comment type="caution">
    <text evidence="8">The sequence shown here is derived from an EMBL/GenBank/DDBJ whole genome shotgun (WGS) entry which is preliminary data.</text>
</comment>
<name>A0A5J4P3Y1_9TREM</name>
<dbReference type="AlphaFoldDB" id="A0A5J4P3Y1"/>
<feature type="transmembrane region" description="Helical" evidence="7">
    <location>
        <begin position="12"/>
        <end position="33"/>
    </location>
</feature>
<keyword evidence="5 7" id="KW-0472">Membrane</keyword>
<keyword evidence="6" id="KW-0325">Glycoprotein</keyword>
<dbReference type="Pfam" id="PF01130">
    <property type="entry name" value="CD36"/>
    <property type="match status" value="1"/>
</dbReference>
<dbReference type="EMBL" id="QNGE01000007">
    <property type="protein sequence ID" value="KAA3682487.1"/>
    <property type="molecule type" value="Genomic_DNA"/>
</dbReference>
<evidence type="ECO:0000256" key="1">
    <source>
        <dbReference type="ARBA" id="ARBA00004370"/>
    </source>
</evidence>
<dbReference type="GO" id="GO:0005044">
    <property type="term" value="F:scavenger receptor activity"/>
    <property type="evidence" value="ECO:0007669"/>
    <property type="project" value="TreeGrafter"/>
</dbReference>
<evidence type="ECO:0000256" key="5">
    <source>
        <dbReference type="ARBA" id="ARBA00023136"/>
    </source>
</evidence>